<organism evidence="1 2">
    <name type="scientific">Micromonospora polyrhachis</name>
    <dbReference type="NCBI Taxonomy" id="1282883"/>
    <lineage>
        <taxon>Bacteria</taxon>
        <taxon>Bacillati</taxon>
        <taxon>Actinomycetota</taxon>
        <taxon>Actinomycetes</taxon>
        <taxon>Micromonosporales</taxon>
        <taxon>Micromonosporaceae</taxon>
        <taxon>Micromonospora</taxon>
    </lineage>
</organism>
<proteinExistence type="predicted"/>
<dbReference type="AlphaFoldDB" id="A0A7W7SMA8"/>
<comment type="caution">
    <text evidence="1">The sequence shown here is derived from an EMBL/GenBank/DDBJ whole genome shotgun (WGS) entry which is preliminary data.</text>
</comment>
<keyword evidence="2" id="KW-1185">Reference proteome</keyword>
<gene>
    <name evidence="1" type="ORF">FHR38_001103</name>
</gene>
<evidence type="ECO:0000313" key="2">
    <source>
        <dbReference type="Proteomes" id="UP000578819"/>
    </source>
</evidence>
<reference evidence="1 2" key="1">
    <citation type="submission" date="2020-08" db="EMBL/GenBank/DDBJ databases">
        <title>Sequencing the genomes of 1000 actinobacteria strains.</title>
        <authorList>
            <person name="Klenk H.-P."/>
        </authorList>
    </citation>
    <scope>NUCLEOTIDE SEQUENCE [LARGE SCALE GENOMIC DNA]</scope>
    <source>
        <strain evidence="1 2">DSM 45886</strain>
    </source>
</reference>
<name>A0A7W7SMA8_9ACTN</name>
<evidence type="ECO:0000313" key="1">
    <source>
        <dbReference type="EMBL" id="MBB4957370.1"/>
    </source>
</evidence>
<sequence>MGPETSTTGNGPPDRLHFLLGERMREAMWAEGT</sequence>
<accession>A0A7W7SMA8</accession>
<dbReference type="Proteomes" id="UP000578819">
    <property type="component" value="Unassembled WGS sequence"/>
</dbReference>
<protein>
    <submittedName>
        <fullName evidence="1">Uncharacterized protein</fullName>
    </submittedName>
</protein>
<dbReference type="EMBL" id="JACHJW010000001">
    <property type="protein sequence ID" value="MBB4957370.1"/>
    <property type="molecule type" value="Genomic_DNA"/>
</dbReference>